<evidence type="ECO:0000256" key="1">
    <source>
        <dbReference type="SAM" id="Phobius"/>
    </source>
</evidence>
<feature type="transmembrane region" description="Helical" evidence="1">
    <location>
        <begin position="334"/>
        <end position="354"/>
    </location>
</feature>
<gene>
    <name evidence="2" type="ORF">COU96_00865</name>
</gene>
<protein>
    <recommendedName>
        <fullName evidence="4">Glycosyltransferase RgtA/B/C/D-like domain-containing protein</fullName>
    </recommendedName>
</protein>
<name>A0A2M8L619_9BACT</name>
<organism evidence="2 3">
    <name type="scientific">Candidatus Shapirobacteria bacterium CG10_big_fil_rev_8_21_14_0_10_38_14</name>
    <dbReference type="NCBI Taxonomy" id="1974483"/>
    <lineage>
        <taxon>Bacteria</taxon>
        <taxon>Candidatus Shapironibacteriota</taxon>
    </lineage>
</organism>
<evidence type="ECO:0008006" key="4">
    <source>
        <dbReference type="Google" id="ProtNLM"/>
    </source>
</evidence>
<accession>A0A2M8L619</accession>
<feature type="transmembrane region" description="Helical" evidence="1">
    <location>
        <begin position="261"/>
        <end position="278"/>
    </location>
</feature>
<keyword evidence="1" id="KW-0472">Membrane</keyword>
<dbReference type="Proteomes" id="UP000229500">
    <property type="component" value="Unassembled WGS sequence"/>
</dbReference>
<feature type="transmembrane region" description="Helical" evidence="1">
    <location>
        <begin position="129"/>
        <end position="149"/>
    </location>
</feature>
<feature type="transmembrane region" description="Helical" evidence="1">
    <location>
        <begin position="12"/>
        <end position="32"/>
    </location>
</feature>
<evidence type="ECO:0000313" key="3">
    <source>
        <dbReference type="Proteomes" id="UP000229500"/>
    </source>
</evidence>
<comment type="caution">
    <text evidence="2">The sequence shown here is derived from an EMBL/GenBank/DDBJ whole genome shotgun (WGS) entry which is preliminary data.</text>
</comment>
<keyword evidence="1" id="KW-1133">Transmembrane helix</keyword>
<dbReference type="AlphaFoldDB" id="A0A2M8L619"/>
<feature type="transmembrane region" description="Helical" evidence="1">
    <location>
        <begin position="308"/>
        <end position="327"/>
    </location>
</feature>
<sequence length="543" mass="63432">MKLPKINKKNWLEIIFLGILFVFSWWLMWHTFNYKDGVIYIATKAWSDFAAHLPLIRSFSWGKNFPPEYPLFPGEPIRYHFLFYFLVGMLEKIGLPLDWALNLPSVFGFWSLLVIIYLLAKLFFNKKSVAFLAVLFFLFNGSLSFLEFFKQHPLSFNTPKEIITNNTFPSFGPYDGKIVSAFWNLNIFTNQRHLGASYFLVLSIIYLLLKAVKLNKKLKPWQILLMGFIFGIMPFFHKAAFLITGPILLSLFLYLPKLRRPIFIIGLIATFLALPQLTYQFRGEIPLISFHPGYLIAYPLTVKKFFFYWFQNLGVSLILIPAGFLLSNKLAKKLFLAVLPLFFIGNLFQFSPEIAANHKFFNLFLIIGNMFSAWVIYKVWQKKFFGKLIAFLLIFFLVFSGIIDFFPIKNDSLGAINDAPKNPDILWIKENTPPDSIFLNSSYLYHPASLAGRKIFLGWPYFSWSAGYNTNKKDQLAKQIWTNDNKKEVCFLLRKNNIYGVILEEKSPDFPINVLFWKNNFYPSYRRKDNSLIIYEIHKNCQG</sequence>
<feature type="transmembrane region" description="Helical" evidence="1">
    <location>
        <begin position="101"/>
        <end position="120"/>
    </location>
</feature>
<feature type="transmembrane region" description="Helical" evidence="1">
    <location>
        <begin position="224"/>
        <end position="255"/>
    </location>
</feature>
<feature type="transmembrane region" description="Helical" evidence="1">
    <location>
        <begin position="360"/>
        <end position="377"/>
    </location>
</feature>
<keyword evidence="1" id="KW-0812">Transmembrane</keyword>
<reference evidence="3" key="1">
    <citation type="submission" date="2017-09" db="EMBL/GenBank/DDBJ databases">
        <title>Depth-based differentiation of microbial function through sediment-hosted aquifers and enrichment of novel symbionts in the deep terrestrial subsurface.</title>
        <authorList>
            <person name="Probst A.J."/>
            <person name="Ladd B."/>
            <person name="Jarett J.K."/>
            <person name="Geller-Mcgrath D.E."/>
            <person name="Sieber C.M.K."/>
            <person name="Emerson J.B."/>
            <person name="Anantharaman K."/>
            <person name="Thomas B.C."/>
            <person name="Malmstrom R."/>
            <person name="Stieglmeier M."/>
            <person name="Klingl A."/>
            <person name="Woyke T."/>
            <person name="Ryan C.M."/>
            <person name="Banfield J.F."/>
        </authorList>
    </citation>
    <scope>NUCLEOTIDE SEQUENCE [LARGE SCALE GENOMIC DNA]</scope>
</reference>
<proteinExistence type="predicted"/>
<evidence type="ECO:0000313" key="2">
    <source>
        <dbReference type="EMBL" id="PJE69228.1"/>
    </source>
</evidence>
<dbReference type="EMBL" id="PFEL01000041">
    <property type="protein sequence ID" value="PJE69228.1"/>
    <property type="molecule type" value="Genomic_DNA"/>
</dbReference>
<feature type="transmembrane region" description="Helical" evidence="1">
    <location>
        <begin position="193"/>
        <end position="212"/>
    </location>
</feature>
<feature type="transmembrane region" description="Helical" evidence="1">
    <location>
        <begin position="384"/>
        <end position="403"/>
    </location>
</feature>